<name>A0ABS1Q7Z0_9ACTN</name>
<sequence>MSKRPHVGNLSFQTTKEDLEKAFGQFAWPIWMAIR</sequence>
<dbReference type="RefSeq" id="WP_201858543.1">
    <property type="nucleotide sequence ID" value="NZ_JAERRG010000065.1"/>
</dbReference>
<dbReference type="InterPro" id="IPR035979">
    <property type="entry name" value="RBD_domain_sf"/>
</dbReference>
<accession>A0ABS1Q7Z0</accession>
<organism evidence="1 2">
    <name type="scientific">Streptomyces endocoffeicus</name>
    <dbReference type="NCBI Taxonomy" id="2898945"/>
    <lineage>
        <taxon>Bacteria</taxon>
        <taxon>Bacillati</taxon>
        <taxon>Actinomycetota</taxon>
        <taxon>Actinomycetes</taxon>
        <taxon>Kitasatosporales</taxon>
        <taxon>Streptomycetaceae</taxon>
        <taxon>Streptomyces</taxon>
    </lineage>
</organism>
<protein>
    <submittedName>
        <fullName evidence="1">RNA-binding protein</fullName>
    </submittedName>
</protein>
<reference evidence="1 2" key="1">
    <citation type="submission" date="2021-01" db="EMBL/GenBank/DDBJ databases">
        <title>WGS of actinomycetes isolated from Thailand.</title>
        <authorList>
            <person name="Thawai C."/>
        </authorList>
    </citation>
    <scope>NUCLEOTIDE SEQUENCE [LARGE SCALE GENOMIC DNA]</scope>
    <source>
        <strain evidence="1 2">CA3R110</strain>
    </source>
</reference>
<gene>
    <name evidence="1" type="ORF">JK364_52340</name>
</gene>
<keyword evidence="2" id="KW-1185">Reference proteome</keyword>
<dbReference type="Proteomes" id="UP000621510">
    <property type="component" value="Unassembled WGS sequence"/>
</dbReference>
<dbReference type="EMBL" id="JAERRG010000065">
    <property type="protein sequence ID" value="MBL1120793.1"/>
    <property type="molecule type" value="Genomic_DNA"/>
</dbReference>
<evidence type="ECO:0000313" key="1">
    <source>
        <dbReference type="EMBL" id="MBL1120793.1"/>
    </source>
</evidence>
<evidence type="ECO:0000313" key="2">
    <source>
        <dbReference type="Proteomes" id="UP000621510"/>
    </source>
</evidence>
<dbReference type="SUPFAM" id="SSF54928">
    <property type="entry name" value="RNA-binding domain, RBD"/>
    <property type="match status" value="1"/>
</dbReference>
<comment type="caution">
    <text evidence="1">The sequence shown here is derived from an EMBL/GenBank/DDBJ whole genome shotgun (WGS) entry which is preliminary data.</text>
</comment>
<proteinExistence type="predicted"/>